<dbReference type="EMBL" id="LXFE01003900">
    <property type="protein sequence ID" value="OLL22117.1"/>
    <property type="molecule type" value="Genomic_DNA"/>
</dbReference>
<organism evidence="9 10">
    <name type="scientific">Neolecta irregularis (strain DAH-3)</name>
    <dbReference type="NCBI Taxonomy" id="1198029"/>
    <lineage>
        <taxon>Eukaryota</taxon>
        <taxon>Fungi</taxon>
        <taxon>Dikarya</taxon>
        <taxon>Ascomycota</taxon>
        <taxon>Taphrinomycotina</taxon>
        <taxon>Neolectales</taxon>
        <taxon>Neolectaceae</taxon>
        <taxon>Neolecta</taxon>
    </lineage>
</organism>
<dbReference type="SUPFAM" id="SSF54631">
    <property type="entry name" value="CBS-domain pair"/>
    <property type="match status" value="1"/>
</dbReference>
<evidence type="ECO:0000256" key="5">
    <source>
        <dbReference type="PROSITE-ProRule" id="PRU01193"/>
    </source>
</evidence>
<dbReference type="AlphaFoldDB" id="A0A1U7LHJ0"/>
<keyword evidence="10" id="KW-1185">Reference proteome</keyword>
<dbReference type="Pfam" id="PF01595">
    <property type="entry name" value="CNNM"/>
    <property type="match status" value="1"/>
</dbReference>
<comment type="subcellular location">
    <subcellularLocation>
        <location evidence="1">Membrane</location>
        <topology evidence="1">Multi-pass membrane protein</topology>
    </subcellularLocation>
</comment>
<dbReference type="GO" id="GO:0030026">
    <property type="term" value="P:intracellular manganese ion homeostasis"/>
    <property type="evidence" value="ECO:0007669"/>
    <property type="project" value="TreeGrafter"/>
</dbReference>
<keyword evidence="3 5" id="KW-1133">Transmembrane helix</keyword>
<gene>
    <name evidence="9" type="ORF">NEOLI_001371</name>
</gene>
<reference evidence="9 10" key="1">
    <citation type="submission" date="2016-04" db="EMBL/GenBank/DDBJ databases">
        <title>Evolutionary innovation and constraint leading to complex multicellularity in the Ascomycota.</title>
        <authorList>
            <person name="Cisse O."/>
            <person name="Nguyen A."/>
            <person name="Hewitt D.A."/>
            <person name="Jedd G."/>
            <person name="Stajich J.E."/>
        </authorList>
    </citation>
    <scope>NUCLEOTIDE SEQUENCE [LARGE SCALE GENOMIC DNA]</scope>
    <source>
        <strain evidence="9 10">DAH-3</strain>
    </source>
</reference>
<evidence type="ECO:0000256" key="7">
    <source>
        <dbReference type="SAM" id="Phobius"/>
    </source>
</evidence>
<dbReference type="GO" id="GO:0005737">
    <property type="term" value="C:cytoplasm"/>
    <property type="evidence" value="ECO:0007669"/>
    <property type="project" value="TreeGrafter"/>
</dbReference>
<protein>
    <submittedName>
        <fullName evidence="9">DUF21 domain-containing protein</fullName>
    </submittedName>
</protein>
<comment type="caution">
    <text evidence="9">The sequence shown here is derived from an EMBL/GenBank/DDBJ whole genome shotgun (WGS) entry which is preliminary data.</text>
</comment>
<feature type="domain" description="CNNM transmembrane" evidence="8">
    <location>
        <begin position="65"/>
        <end position="249"/>
    </location>
</feature>
<dbReference type="InterPro" id="IPR044751">
    <property type="entry name" value="Ion_transp-like_CBS"/>
</dbReference>
<dbReference type="CDD" id="cd04590">
    <property type="entry name" value="CBS_pair_CorC_HlyC_assoc"/>
    <property type="match status" value="1"/>
</dbReference>
<accession>A0A1U7LHJ0</accession>
<dbReference type="Gene3D" id="3.10.580.10">
    <property type="entry name" value="CBS-domain"/>
    <property type="match status" value="1"/>
</dbReference>
<evidence type="ECO:0000256" key="6">
    <source>
        <dbReference type="SAM" id="MobiDB-lite"/>
    </source>
</evidence>
<keyword evidence="2 5" id="KW-0812">Transmembrane</keyword>
<dbReference type="InterPro" id="IPR045095">
    <property type="entry name" value="ACDP"/>
</dbReference>
<feature type="compositionally biased region" description="Low complexity" evidence="6">
    <location>
        <begin position="393"/>
        <end position="402"/>
    </location>
</feature>
<dbReference type="GO" id="GO:0016020">
    <property type="term" value="C:membrane"/>
    <property type="evidence" value="ECO:0007669"/>
    <property type="project" value="UniProtKB-SubCell"/>
</dbReference>
<keyword evidence="4 5" id="KW-0472">Membrane</keyword>
<feature type="compositionally biased region" description="Polar residues" evidence="6">
    <location>
        <begin position="403"/>
        <end position="417"/>
    </location>
</feature>
<feature type="compositionally biased region" description="Polar residues" evidence="6">
    <location>
        <begin position="475"/>
        <end position="492"/>
    </location>
</feature>
<dbReference type="PANTHER" id="PTHR12064:SF90">
    <property type="entry name" value="CNNM TRANSMEMBRANE DOMAIN-CONTAINING PROTEIN"/>
    <property type="match status" value="1"/>
</dbReference>
<feature type="region of interest" description="Disordered" evidence="6">
    <location>
        <begin position="475"/>
        <end position="517"/>
    </location>
</feature>
<dbReference type="GO" id="GO:0010960">
    <property type="term" value="P:magnesium ion homeostasis"/>
    <property type="evidence" value="ECO:0007669"/>
    <property type="project" value="InterPro"/>
</dbReference>
<evidence type="ECO:0000313" key="9">
    <source>
        <dbReference type="EMBL" id="OLL22117.1"/>
    </source>
</evidence>
<dbReference type="PROSITE" id="PS51846">
    <property type="entry name" value="CNNM"/>
    <property type="match status" value="1"/>
</dbReference>
<feature type="transmembrane region" description="Helical" evidence="7">
    <location>
        <begin position="128"/>
        <end position="147"/>
    </location>
</feature>
<feature type="transmembrane region" description="Helical" evidence="7">
    <location>
        <begin position="153"/>
        <end position="173"/>
    </location>
</feature>
<evidence type="ECO:0000256" key="3">
    <source>
        <dbReference type="ARBA" id="ARBA00022989"/>
    </source>
</evidence>
<feature type="region of interest" description="Disordered" evidence="6">
    <location>
        <begin position="393"/>
        <end position="419"/>
    </location>
</feature>
<dbReference type="Proteomes" id="UP000186594">
    <property type="component" value="Unassembled WGS sequence"/>
</dbReference>
<proteinExistence type="predicted"/>
<evidence type="ECO:0000313" key="10">
    <source>
        <dbReference type="Proteomes" id="UP000186594"/>
    </source>
</evidence>
<dbReference type="InterPro" id="IPR046342">
    <property type="entry name" value="CBS_dom_sf"/>
</dbReference>
<feature type="compositionally biased region" description="Polar residues" evidence="6">
    <location>
        <begin position="537"/>
        <end position="556"/>
    </location>
</feature>
<sequence length="623" mass="67713">MKLLPQHAPKETTEFLPWLRRTNNIRIILALLAICCASGFSSASAAPVDPPQFGWLLKRNQNNHSAGSKAGEIVAIAMLVLLSGIFAGLTLGYMALDATQLSVLAQSGTALQRKYASRILPLRRKGHLLLVTLLLGNVICNETLPIISEDTLGAGVLAVVISAALIVIFAEILPQAICTQYGLSIGYYAAPFVQAAIYMLLPLSWPISKLLDCMIGAHHGVIYRRAELKELINIHSSQRPEGGDLNIDAVTIMRGALDLQEKSVRDVLTPIQDVFMLPLHAKLDRLTIKEIVASGHSRVPVYEETSTKTDDGEIKWKRLVGALLVKNLILLDPDDAIPLRDIKINAMPTVQESLGLFDILNSFQEGNSHMAIVIPSPPQPECLGLASDSVSRVSSRNSSNGSKTTVVQISPPQSPQWTRDEIENLPPIGIITLEDVLEELIQEPIWDESDPIAARPRAGLAIPFETGGRIILATQRSTAKRNQSETGKSNTSGKEKGRSTVVPVSITIPQDAISPSRAPEDITATTAHHINKHLRNVQGQQTPSQDRPSVSSSFNARNKFKSQPLLLRPVSRAASVPGSLNEKIEERPPSPSLSAPVGQHGERPTSRSSLRKGLFQKKNENLI</sequence>
<dbReference type="PANTHER" id="PTHR12064">
    <property type="entry name" value="METAL TRANSPORTER CNNM"/>
    <property type="match status" value="1"/>
</dbReference>
<evidence type="ECO:0000256" key="1">
    <source>
        <dbReference type="ARBA" id="ARBA00004141"/>
    </source>
</evidence>
<dbReference type="InterPro" id="IPR002550">
    <property type="entry name" value="CNNM"/>
</dbReference>
<dbReference type="STRING" id="1198029.A0A1U7LHJ0"/>
<feature type="transmembrane region" description="Helical" evidence="7">
    <location>
        <begin position="73"/>
        <end position="96"/>
    </location>
</feature>
<evidence type="ECO:0000259" key="8">
    <source>
        <dbReference type="PROSITE" id="PS51846"/>
    </source>
</evidence>
<evidence type="ECO:0000256" key="4">
    <source>
        <dbReference type="ARBA" id="ARBA00023136"/>
    </source>
</evidence>
<feature type="region of interest" description="Disordered" evidence="6">
    <location>
        <begin position="535"/>
        <end position="623"/>
    </location>
</feature>
<evidence type="ECO:0000256" key="2">
    <source>
        <dbReference type="ARBA" id="ARBA00022692"/>
    </source>
</evidence>
<dbReference type="OrthoDB" id="5353557at2759"/>
<name>A0A1U7LHJ0_NEOID</name>
<feature type="transmembrane region" description="Helical" evidence="7">
    <location>
        <begin position="185"/>
        <end position="205"/>
    </location>
</feature>